<sequence length="278" mass="30672">MRSIALVHSEQSQAERRRLVELFRRGERRVLITTDLLSRGLDVPNVTLVINYDMPRVDKVGPSMDAASASAGEEAVQKYIHRIGRTGRAGASGVAVSLLCLPSSLIQRAEKHTLRSADDRSHAGNAAEKPPKQRIDMAGVSTKSRVQERDRQELTGAKNGEELDENLFKFNDTDDAMDNEEDEEEERDAPPRSRRRMERQQQRGDGGGGGPPPSFPHDEPLLQPLWAFIVSCAEANGGGVRGAELIRQQRCRLVQMSPALAALMMAFTRSSPYGAIMT</sequence>
<dbReference type="EMBL" id="AYLP01000080">
    <property type="protein sequence ID" value="ESS64763.1"/>
    <property type="molecule type" value="Genomic_DNA"/>
</dbReference>
<accession>V5BJU1</accession>
<dbReference type="Gene3D" id="3.40.50.300">
    <property type="entry name" value="P-loop containing nucleotide triphosphate hydrolases"/>
    <property type="match status" value="1"/>
</dbReference>
<gene>
    <name evidence="3" type="ORF">TCDM_07039</name>
</gene>
<dbReference type="GO" id="GO:0004386">
    <property type="term" value="F:helicase activity"/>
    <property type="evidence" value="ECO:0007669"/>
    <property type="project" value="UniProtKB-KW"/>
</dbReference>
<feature type="region of interest" description="Disordered" evidence="1">
    <location>
        <begin position="112"/>
        <end position="220"/>
    </location>
</feature>
<feature type="compositionally biased region" description="Acidic residues" evidence="1">
    <location>
        <begin position="173"/>
        <end position="187"/>
    </location>
</feature>
<evidence type="ECO:0000256" key="1">
    <source>
        <dbReference type="SAM" id="MobiDB-lite"/>
    </source>
</evidence>
<proteinExistence type="predicted"/>
<comment type="caution">
    <text evidence="3">The sequence shown here is derived from an EMBL/GenBank/DDBJ whole genome shotgun (WGS) entry which is preliminary data.</text>
</comment>
<dbReference type="VEuPathDB" id="TriTrypDB:TCDM_07039"/>
<dbReference type="InterPro" id="IPR027417">
    <property type="entry name" value="P-loop_NTPase"/>
</dbReference>
<dbReference type="Pfam" id="PF00271">
    <property type="entry name" value="Helicase_C"/>
    <property type="match status" value="1"/>
</dbReference>
<evidence type="ECO:0000313" key="3">
    <source>
        <dbReference type="EMBL" id="ESS64763.1"/>
    </source>
</evidence>
<reference evidence="3 4" key="1">
    <citation type="journal article" date="2014" name="Genome Announc.">
        <title>Trypanosoma cruzi Clone Dm28c Draft Genome Sequence.</title>
        <authorList>
            <person name="Grisard E.C."/>
            <person name="Teixeira S.M."/>
            <person name="de Almeida L.G."/>
            <person name="Stoco P.H."/>
            <person name="Gerber A.L."/>
            <person name="Talavera-Lopez C."/>
            <person name="Lima O.C."/>
            <person name="Andersson B."/>
            <person name="de Vasconcelos A.T."/>
        </authorList>
    </citation>
    <scope>NUCLEOTIDE SEQUENCE [LARGE SCALE GENOMIC DNA]</scope>
    <source>
        <strain evidence="3 4">Dm28c</strain>
    </source>
</reference>
<evidence type="ECO:0000313" key="4">
    <source>
        <dbReference type="Proteomes" id="UP000017861"/>
    </source>
</evidence>
<dbReference type="PANTHER" id="PTHR47958">
    <property type="entry name" value="ATP-DEPENDENT RNA HELICASE DBP3"/>
    <property type="match status" value="1"/>
</dbReference>
<feature type="compositionally biased region" description="Basic and acidic residues" evidence="1">
    <location>
        <begin position="112"/>
        <end position="122"/>
    </location>
</feature>
<keyword evidence="3" id="KW-0067">ATP-binding</keyword>
<dbReference type="Proteomes" id="UP000017861">
    <property type="component" value="Unassembled WGS sequence"/>
</dbReference>
<keyword evidence="3" id="KW-0347">Helicase</keyword>
<dbReference type="AlphaFoldDB" id="V5BJU1"/>
<keyword evidence="3" id="KW-0547">Nucleotide-binding</keyword>
<dbReference type="SUPFAM" id="SSF52540">
    <property type="entry name" value="P-loop containing nucleoside triphosphate hydrolases"/>
    <property type="match status" value="1"/>
</dbReference>
<dbReference type="SMART" id="SM00490">
    <property type="entry name" value="HELICc"/>
    <property type="match status" value="1"/>
</dbReference>
<organism evidence="3 4">
    <name type="scientific">Trypanosoma cruzi Dm28c</name>
    <dbReference type="NCBI Taxonomy" id="1416333"/>
    <lineage>
        <taxon>Eukaryota</taxon>
        <taxon>Discoba</taxon>
        <taxon>Euglenozoa</taxon>
        <taxon>Kinetoplastea</taxon>
        <taxon>Metakinetoplastina</taxon>
        <taxon>Trypanosomatida</taxon>
        <taxon>Trypanosomatidae</taxon>
        <taxon>Trypanosoma</taxon>
        <taxon>Schizotrypanum</taxon>
    </lineage>
</organism>
<dbReference type="CDD" id="cd18787">
    <property type="entry name" value="SF2_C_DEAD"/>
    <property type="match status" value="1"/>
</dbReference>
<evidence type="ECO:0000259" key="2">
    <source>
        <dbReference type="PROSITE" id="PS51194"/>
    </source>
</evidence>
<dbReference type="PROSITE" id="PS51194">
    <property type="entry name" value="HELICASE_CTER"/>
    <property type="match status" value="1"/>
</dbReference>
<protein>
    <submittedName>
        <fullName evidence="3">Putative ATP-dependent RNA helicase</fullName>
    </submittedName>
</protein>
<name>V5BJU1_TRYCR</name>
<keyword evidence="3" id="KW-0378">Hydrolase</keyword>
<dbReference type="InterPro" id="IPR001650">
    <property type="entry name" value="Helicase_C-like"/>
</dbReference>
<feature type="domain" description="Helicase C-terminal" evidence="2">
    <location>
        <begin position="1"/>
        <end position="138"/>
    </location>
</feature>